<keyword evidence="4" id="KW-1185">Reference proteome</keyword>
<sequence length="215" mass="23397">MGAAPSKTTKEILNENKSAIRQSIREIDREERQIKRRQREVETTIKRSAKAGRINEVKIFAKDLVRIRKAIEKFEVAKANLQGIQIQLMTASGQEAITSALKGACATYRAISGMMDPKSIQRIVAEYSKESMRNEMMQELTGDALDNAMGDLDDADAEDELVNQVLAEIGISQLADAAAAPSGAVAAPAETTGPTATTAMDTNNMSDLQNRLNNL</sequence>
<dbReference type="GeneID" id="24921275"/>
<dbReference type="FunCoup" id="D8M8X6">
    <property type="interactions" value="535"/>
</dbReference>
<proteinExistence type="predicted"/>
<dbReference type="InterPro" id="IPR005024">
    <property type="entry name" value="Snf7_fam"/>
</dbReference>
<dbReference type="InParanoid" id="D8M8X6"/>
<dbReference type="RefSeq" id="XP_012898563.1">
    <property type="nucleotide sequence ID" value="XM_013043109.1"/>
</dbReference>
<dbReference type="Proteomes" id="UP000008312">
    <property type="component" value="Unassembled WGS sequence"/>
</dbReference>
<keyword evidence="1" id="KW-0175">Coiled coil</keyword>
<protein>
    <submittedName>
        <fullName evidence="3">Uncharacterized protein</fullName>
    </submittedName>
</protein>
<feature type="coiled-coil region" evidence="1">
    <location>
        <begin position="10"/>
        <end position="47"/>
    </location>
</feature>
<organism evidence="3">
    <name type="scientific">Blastocystis hominis</name>
    <dbReference type="NCBI Taxonomy" id="12968"/>
    <lineage>
        <taxon>Eukaryota</taxon>
        <taxon>Sar</taxon>
        <taxon>Stramenopiles</taxon>
        <taxon>Bigyra</taxon>
        <taxon>Opalozoa</taxon>
        <taxon>Opalinata</taxon>
        <taxon>Blastocystidae</taxon>
        <taxon>Blastocystis</taxon>
    </lineage>
</organism>
<dbReference type="OrthoDB" id="5594417at2759"/>
<dbReference type="AlphaFoldDB" id="D8M8X6"/>
<dbReference type="EMBL" id="FN668688">
    <property type="protein sequence ID" value="CBK24515.2"/>
    <property type="molecule type" value="Genomic_DNA"/>
</dbReference>
<accession>D8M8X6</accession>
<dbReference type="Pfam" id="PF03357">
    <property type="entry name" value="Snf7"/>
    <property type="match status" value="1"/>
</dbReference>
<feature type="compositionally biased region" description="Low complexity" evidence="2">
    <location>
        <begin position="185"/>
        <end position="202"/>
    </location>
</feature>
<name>D8M8X6_BLAHO</name>
<dbReference type="OMA" id="KMAKMNQ"/>
<evidence type="ECO:0000256" key="1">
    <source>
        <dbReference type="SAM" id="Coils"/>
    </source>
</evidence>
<feature type="region of interest" description="Disordered" evidence="2">
    <location>
        <begin position="185"/>
        <end position="215"/>
    </location>
</feature>
<feature type="compositionally biased region" description="Polar residues" evidence="2">
    <location>
        <begin position="203"/>
        <end position="215"/>
    </location>
</feature>
<dbReference type="GO" id="GO:0007034">
    <property type="term" value="P:vacuolar transport"/>
    <property type="evidence" value="ECO:0007669"/>
    <property type="project" value="InterPro"/>
</dbReference>
<evidence type="ECO:0000313" key="3">
    <source>
        <dbReference type="EMBL" id="CBK24515.2"/>
    </source>
</evidence>
<gene>
    <name evidence="3" type="ORF">GSBLH_T00004239001</name>
</gene>
<reference evidence="3" key="1">
    <citation type="submission" date="2010-02" db="EMBL/GenBank/DDBJ databases">
        <title>Sequencing and annotation of the Blastocystis hominis genome.</title>
        <authorList>
            <person name="Wincker P."/>
        </authorList>
    </citation>
    <scope>NUCLEOTIDE SEQUENCE</scope>
    <source>
        <strain evidence="3">Singapore isolate B</strain>
    </source>
</reference>
<evidence type="ECO:0000313" key="4">
    <source>
        <dbReference type="Proteomes" id="UP000008312"/>
    </source>
</evidence>
<dbReference type="Gene3D" id="6.10.140.1230">
    <property type="match status" value="1"/>
</dbReference>
<dbReference type="PANTHER" id="PTHR10476">
    <property type="entry name" value="CHARGED MULTIVESICULAR BODY PROTEIN"/>
    <property type="match status" value="1"/>
</dbReference>
<evidence type="ECO:0000256" key="2">
    <source>
        <dbReference type="SAM" id="MobiDB-lite"/>
    </source>
</evidence>